<name>A0ABU8ERN1_9GAMM</name>
<evidence type="ECO:0008006" key="4">
    <source>
        <dbReference type="Google" id="ProtNLM"/>
    </source>
</evidence>
<organism evidence="2 3">
    <name type="scientific">Pseudoalteromonas spongiae</name>
    <dbReference type="NCBI Taxonomy" id="298657"/>
    <lineage>
        <taxon>Bacteria</taxon>
        <taxon>Pseudomonadati</taxon>
        <taxon>Pseudomonadota</taxon>
        <taxon>Gammaproteobacteria</taxon>
        <taxon>Alteromonadales</taxon>
        <taxon>Pseudoalteromonadaceae</taxon>
        <taxon>Pseudoalteromonas</taxon>
    </lineage>
</organism>
<dbReference type="EMBL" id="JBAWKS010000001">
    <property type="protein sequence ID" value="MEI4549603.1"/>
    <property type="molecule type" value="Genomic_DNA"/>
</dbReference>
<feature type="transmembrane region" description="Helical" evidence="1">
    <location>
        <begin position="12"/>
        <end position="31"/>
    </location>
</feature>
<gene>
    <name evidence="2" type="ORF">WAE96_07785</name>
</gene>
<protein>
    <recommendedName>
        <fullName evidence="4">Phage abortive infection protein</fullName>
    </recommendedName>
</protein>
<keyword evidence="1" id="KW-0472">Membrane</keyword>
<proteinExistence type="predicted"/>
<comment type="caution">
    <text evidence="2">The sequence shown here is derived from an EMBL/GenBank/DDBJ whole genome shotgun (WGS) entry which is preliminary data.</text>
</comment>
<evidence type="ECO:0000313" key="2">
    <source>
        <dbReference type="EMBL" id="MEI4549603.1"/>
    </source>
</evidence>
<dbReference type="RefSeq" id="WP_336435096.1">
    <property type="nucleotide sequence ID" value="NZ_JBAWKS010000001.1"/>
</dbReference>
<keyword evidence="1" id="KW-1133">Transmembrane helix</keyword>
<feature type="transmembrane region" description="Helical" evidence="1">
    <location>
        <begin position="37"/>
        <end position="62"/>
    </location>
</feature>
<accession>A0ABU8ERN1</accession>
<reference evidence="2 3" key="1">
    <citation type="submission" date="2023-12" db="EMBL/GenBank/DDBJ databases">
        <title>Friends and Foes: Symbiotic and Algicidal bacterial influence on Karenia brevis blooms.</title>
        <authorList>
            <person name="Fei C."/>
            <person name="Mohamed A.R."/>
            <person name="Booker A."/>
            <person name="Arshad M."/>
            <person name="Klass S."/>
            <person name="Ahn S."/>
            <person name="Gilbert P.M."/>
            <person name="Heil C.A."/>
            <person name="Martinez J.M."/>
            <person name="Amin S.A."/>
        </authorList>
    </citation>
    <scope>NUCLEOTIDE SEQUENCE [LARGE SCALE GENOMIC DNA]</scope>
    <source>
        <strain evidence="2 3">CE15</strain>
    </source>
</reference>
<keyword evidence="1" id="KW-0812">Transmembrane</keyword>
<keyword evidence="3" id="KW-1185">Reference proteome</keyword>
<evidence type="ECO:0000313" key="3">
    <source>
        <dbReference type="Proteomes" id="UP001382455"/>
    </source>
</evidence>
<sequence length="288" mass="32943">MKEKMKPREWLYIIFIVILLQFIVQAAAWLYGGNSGALGYISFAGTVVSIILAVLAIVYSYIQSLSQQNSATQISSQVDKLMSVTERMDLSKNDLSLTLDHLKKVSEKIDITIDHQHQIKEQVESLTSEFSEIDFESLLGSDRMVRKYAATQKNSDDYYDKPFSGGYVGLSYTCIFLYYAEKHNFEIGNVVNDFVMQVFSEFIDFEADSDRKSFFEFQEGNFVATYQLLASMDFMYLLGSGDDALFALNDKFKSACEEFIEFALSEDDEDDEDSTQLLKRIIECCQEF</sequence>
<evidence type="ECO:0000256" key="1">
    <source>
        <dbReference type="SAM" id="Phobius"/>
    </source>
</evidence>
<dbReference type="Proteomes" id="UP001382455">
    <property type="component" value="Unassembled WGS sequence"/>
</dbReference>